<keyword evidence="1" id="KW-0175">Coiled coil</keyword>
<organism evidence="2 3">
    <name type="scientific">Rhizophagus irregularis (strain DAOM 197198w)</name>
    <name type="common">Glomus intraradices</name>
    <dbReference type="NCBI Taxonomy" id="1432141"/>
    <lineage>
        <taxon>Eukaryota</taxon>
        <taxon>Fungi</taxon>
        <taxon>Fungi incertae sedis</taxon>
        <taxon>Mucoromycota</taxon>
        <taxon>Glomeromycotina</taxon>
        <taxon>Glomeromycetes</taxon>
        <taxon>Glomerales</taxon>
        <taxon>Glomeraceae</taxon>
        <taxon>Rhizophagus</taxon>
    </lineage>
</organism>
<protein>
    <submittedName>
        <fullName evidence="2">Uncharacterized protein</fullName>
    </submittedName>
</protein>
<evidence type="ECO:0000256" key="1">
    <source>
        <dbReference type="SAM" id="Coils"/>
    </source>
</evidence>
<keyword evidence="3" id="KW-1185">Reference proteome</keyword>
<proteinExistence type="predicted"/>
<evidence type="ECO:0000313" key="2">
    <source>
        <dbReference type="EMBL" id="EXX60612.1"/>
    </source>
</evidence>
<dbReference type="OrthoDB" id="10325785at2759"/>
<dbReference type="HOGENOM" id="CLU_1428688_0_0_1"/>
<feature type="coiled-coil region" evidence="1">
    <location>
        <begin position="57"/>
        <end position="98"/>
    </location>
</feature>
<dbReference type="AlphaFoldDB" id="A0A015ITP5"/>
<evidence type="ECO:0000313" key="3">
    <source>
        <dbReference type="Proteomes" id="UP000022910"/>
    </source>
</evidence>
<accession>A0A015ITP5</accession>
<sequence length="196" mass="22911">MTHNKTRTPRLLSHLKFSVFSQLTHKENHQKLEIVVNKTQKDIEVVKDFFSELKTKTEEVLEENKSLKRMCSFLEEENKGLQEKNLSLEATLDKKEQGFKKQKMLLHEEQQLASQELKSLSRVMEETLKAFRSNEKESPESKIFYSQKDPVWSEAQDLECESDDLVYCNHYNMSLKSKSLTCTKCHQSIAIHVVVS</sequence>
<dbReference type="EMBL" id="JEMT01025882">
    <property type="protein sequence ID" value="EXX60612.1"/>
    <property type="molecule type" value="Genomic_DNA"/>
</dbReference>
<reference evidence="2 3" key="1">
    <citation type="submission" date="2014-02" db="EMBL/GenBank/DDBJ databases">
        <title>Single nucleus genome sequencing reveals high similarity among nuclei of an endomycorrhizal fungus.</title>
        <authorList>
            <person name="Lin K."/>
            <person name="Geurts R."/>
            <person name="Zhang Z."/>
            <person name="Limpens E."/>
            <person name="Saunders D.G."/>
            <person name="Mu D."/>
            <person name="Pang E."/>
            <person name="Cao H."/>
            <person name="Cha H."/>
            <person name="Lin T."/>
            <person name="Zhou Q."/>
            <person name="Shang Y."/>
            <person name="Li Y."/>
            <person name="Ivanov S."/>
            <person name="Sharma T."/>
            <person name="Velzen R.V."/>
            <person name="Ruijter N.D."/>
            <person name="Aanen D.K."/>
            <person name="Win J."/>
            <person name="Kamoun S."/>
            <person name="Bisseling T."/>
            <person name="Huang S."/>
        </authorList>
    </citation>
    <scope>NUCLEOTIDE SEQUENCE [LARGE SCALE GENOMIC DNA]</scope>
    <source>
        <strain evidence="3">DAOM197198w</strain>
    </source>
</reference>
<comment type="caution">
    <text evidence="2">The sequence shown here is derived from an EMBL/GenBank/DDBJ whole genome shotgun (WGS) entry which is preliminary data.</text>
</comment>
<gene>
    <name evidence="2" type="ORF">RirG_178380</name>
</gene>
<dbReference type="Proteomes" id="UP000022910">
    <property type="component" value="Unassembled WGS sequence"/>
</dbReference>
<name>A0A015ITP5_RHIIW</name>